<evidence type="ECO:0000313" key="4">
    <source>
        <dbReference type="EMBL" id="KAF2000081.1"/>
    </source>
</evidence>
<dbReference type="InterPro" id="IPR002110">
    <property type="entry name" value="Ankyrin_rpt"/>
</dbReference>
<feature type="region of interest" description="Disordered" evidence="2">
    <location>
        <begin position="649"/>
        <end position="670"/>
    </location>
</feature>
<keyword evidence="3" id="KW-0732">Signal</keyword>
<dbReference type="Proteomes" id="UP000799779">
    <property type="component" value="Unassembled WGS sequence"/>
</dbReference>
<keyword evidence="1" id="KW-0040">ANK repeat</keyword>
<dbReference type="EMBL" id="ML977591">
    <property type="protein sequence ID" value="KAF2000081.1"/>
    <property type="molecule type" value="Genomic_DNA"/>
</dbReference>
<reference evidence="4" key="1">
    <citation type="journal article" date="2020" name="Stud. Mycol.">
        <title>101 Dothideomycetes genomes: a test case for predicting lifestyles and emergence of pathogens.</title>
        <authorList>
            <person name="Haridas S."/>
            <person name="Albert R."/>
            <person name="Binder M."/>
            <person name="Bloem J."/>
            <person name="Labutti K."/>
            <person name="Salamov A."/>
            <person name="Andreopoulos B."/>
            <person name="Baker S."/>
            <person name="Barry K."/>
            <person name="Bills G."/>
            <person name="Bluhm B."/>
            <person name="Cannon C."/>
            <person name="Castanera R."/>
            <person name="Culley D."/>
            <person name="Daum C."/>
            <person name="Ezra D."/>
            <person name="Gonzalez J."/>
            <person name="Henrissat B."/>
            <person name="Kuo A."/>
            <person name="Liang C."/>
            <person name="Lipzen A."/>
            <person name="Lutzoni F."/>
            <person name="Magnuson J."/>
            <person name="Mondo S."/>
            <person name="Nolan M."/>
            <person name="Ohm R."/>
            <person name="Pangilinan J."/>
            <person name="Park H.-J."/>
            <person name="Ramirez L."/>
            <person name="Alfaro M."/>
            <person name="Sun H."/>
            <person name="Tritt A."/>
            <person name="Yoshinaga Y."/>
            <person name="Zwiers L.-H."/>
            <person name="Turgeon B."/>
            <person name="Goodwin S."/>
            <person name="Spatafora J."/>
            <person name="Crous P."/>
            <person name="Grigoriev I."/>
        </authorList>
    </citation>
    <scope>NUCLEOTIDE SEQUENCE</scope>
    <source>
        <strain evidence="4">CBS 123094</strain>
    </source>
</reference>
<keyword evidence="5" id="KW-1185">Reference proteome</keyword>
<feature type="compositionally biased region" description="Basic and acidic residues" evidence="2">
    <location>
        <begin position="652"/>
        <end position="662"/>
    </location>
</feature>
<feature type="region of interest" description="Disordered" evidence="2">
    <location>
        <begin position="183"/>
        <end position="227"/>
    </location>
</feature>
<protein>
    <submittedName>
        <fullName evidence="4">Uncharacterized protein</fullName>
    </submittedName>
</protein>
<organism evidence="4 5">
    <name type="scientific">Amniculicola lignicola CBS 123094</name>
    <dbReference type="NCBI Taxonomy" id="1392246"/>
    <lineage>
        <taxon>Eukaryota</taxon>
        <taxon>Fungi</taxon>
        <taxon>Dikarya</taxon>
        <taxon>Ascomycota</taxon>
        <taxon>Pezizomycotina</taxon>
        <taxon>Dothideomycetes</taxon>
        <taxon>Pleosporomycetidae</taxon>
        <taxon>Pleosporales</taxon>
        <taxon>Amniculicolaceae</taxon>
        <taxon>Amniculicola</taxon>
    </lineage>
</organism>
<gene>
    <name evidence="4" type="ORF">P154DRAFT_563643</name>
</gene>
<dbReference type="PROSITE" id="PS50088">
    <property type="entry name" value="ANK_REPEAT"/>
    <property type="match status" value="1"/>
</dbReference>
<feature type="chain" id="PRO_5025412267" evidence="3">
    <location>
        <begin position="24"/>
        <end position="670"/>
    </location>
</feature>
<dbReference type="Gene3D" id="1.25.40.20">
    <property type="entry name" value="Ankyrin repeat-containing domain"/>
    <property type="match status" value="1"/>
</dbReference>
<feature type="signal peptide" evidence="3">
    <location>
        <begin position="1"/>
        <end position="23"/>
    </location>
</feature>
<accession>A0A6A5WIV0</accession>
<feature type="compositionally biased region" description="Polar residues" evidence="2">
    <location>
        <begin position="184"/>
        <end position="200"/>
    </location>
</feature>
<dbReference type="OrthoDB" id="3200163at2759"/>
<dbReference type="InterPro" id="IPR036770">
    <property type="entry name" value="Ankyrin_rpt-contain_sf"/>
</dbReference>
<evidence type="ECO:0000256" key="1">
    <source>
        <dbReference type="PROSITE-ProRule" id="PRU00023"/>
    </source>
</evidence>
<sequence>MEGVASGMAVASLALQLLHTVKAIDDFVKAFKDAPRELIRLQDLLGRLASIAKVIRASVQLQSSQSGTIIPLPLDEIEKSLTSCEKRINPLKEMVEKYQKPQLKPSSKVRRFKLHGSMAIKTADINEIEDHINREINIMSLLFSLNQANISIGGFMASGSNQQSEMSTSTPTTVTAHTVETTEIGSFSVNSAAPVQQEPGSDNERNPTTGGCHDEQESVSTKTKKDQELIFPQRRAPVRSALELFGVRQHKVVHTLTRQPQKGKVYRRRKEEVLYEEHVYSWASTILRHGVSVIQKRPYGSLLPSLSVYPVVSNFWDSELSHFLCELRFFVHGEDAVFAMQRMIAGGMMNPLVRDAKGDSLLHVAAECLQPEVYRLLIKYGVKPDYEGSTFEYAMTASASGGGRPPREQIDTLRTVLEDNSDPGDAMKWEKFGEDFDGNIETINWLWSQRSELLWDVDAVALNMACFRAFLRQLTSHHDVAQVQSYLTTHGTDHVMRHIQLYPMDFLKDLFRLDTDNADQQSTSWELGSIWLRLLQHKGVNLDLYIQSVVEETQHVFLKTEAIPAVDRKVIIGRTSSQCWMLGWEWVPKQHIPGAEVLAEFCSINVQEMLHRRSLIYWPFGVNAGEGSQWDGLDDLDANRFLRRMDRKARKEAKASKQRSREAMPGAWID</sequence>
<name>A0A6A5WIV0_9PLEO</name>
<dbReference type="AlphaFoldDB" id="A0A6A5WIV0"/>
<proteinExistence type="predicted"/>
<feature type="repeat" description="ANK" evidence="1">
    <location>
        <begin position="357"/>
        <end position="389"/>
    </location>
</feature>
<evidence type="ECO:0000313" key="5">
    <source>
        <dbReference type="Proteomes" id="UP000799779"/>
    </source>
</evidence>
<evidence type="ECO:0000256" key="2">
    <source>
        <dbReference type="SAM" id="MobiDB-lite"/>
    </source>
</evidence>
<evidence type="ECO:0000256" key="3">
    <source>
        <dbReference type="SAM" id="SignalP"/>
    </source>
</evidence>